<dbReference type="Proteomes" id="UP000237481">
    <property type="component" value="Unassembled WGS sequence"/>
</dbReference>
<evidence type="ECO:0000313" key="3">
    <source>
        <dbReference type="Proteomes" id="UP000237481"/>
    </source>
</evidence>
<evidence type="ECO:0000259" key="1">
    <source>
        <dbReference type="PROSITE" id="PS50181"/>
    </source>
</evidence>
<dbReference type="SUPFAM" id="SSF81383">
    <property type="entry name" value="F-box domain"/>
    <property type="match status" value="1"/>
</dbReference>
<sequence>MEAEYEPHQEREVLRVAARPNTEFWDAVLHSKRHEHDPIRASVSEAFASAPVSSLGSLERLPNELVSDICAYLDISSCFRFRQVNRRARQVVSARWEYRAVATHGLEGLRSVLRTRIASWFTISDLYRPLRQQECALCGLFSGFLFIPTMSRCCSKCVESPRAFGVVALSCLSKATKMSTHRLRLLLPVFRTVPGTYGTVPRTWTRPRYGVSEEQAARLLTTLDITYASRVLHYGAPFSCARYMVCTALPHLYRETNEVDNGYQCKGCAAHCRTTTNLTFDHVERAMMAYSRQGFLSHFQVCEPAKELWRASQRLLVESELN</sequence>
<dbReference type="AlphaFoldDB" id="A0A2S4L478"/>
<protein>
    <recommendedName>
        <fullName evidence="1">F-box domain-containing protein</fullName>
    </recommendedName>
</protein>
<proteinExistence type="predicted"/>
<dbReference type="STRING" id="94208.A0A2S4L478"/>
<dbReference type="PROSITE" id="PS50181">
    <property type="entry name" value="FBOX"/>
    <property type="match status" value="1"/>
</dbReference>
<accession>A0A2S4L478</accession>
<dbReference type="InterPro" id="IPR036047">
    <property type="entry name" value="F-box-like_dom_sf"/>
</dbReference>
<feature type="domain" description="F-box" evidence="1">
    <location>
        <begin position="55"/>
        <end position="101"/>
    </location>
</feature>
<name>A0A2S4L478_9HYPO</name>
<reference evidence="2 3" key="1">
    <citation type="submission" date="2018-01" db="EMBL/GenBank/DDBJ databases">
        <title>Harnessing the power of phylogenomics to disentangle the directionality and signatures of interkingdom host jumping in the parasitic fungal genus Tolypocladium.</title>
        <authorList>
            <person name="Quandt C.A."/>
            <person name="Patterson W."/>
            <person name="Spatafora J.W."/>
        </authorList>
    </citation>
    <scope>NUCLEOTIDE SEQUENCE [LARGE SCALE GENOMIC DNA]</scope>
    <source>
        <strain evidence="2 3">NRBC 100945</strain>
    </source>
</reference>
<dbReference type="OrthoDB" id="165382at2759"/>
<dbReference type="EMBL" id="PKSG01000268">
    <property type="protein sequence ID" value="POR37230.1"/>
    <property type="molecule type" value="Genomic_DNA"/>
</dbReference>
<dbReference type="InterPro" id="IPR001810">
    <property type="entry name" value="F-box_dom"/>
</dbReference>
<gene>
    <name evidence="2" type="ORF">TPAR_02565</name>
</gene>
<evidence type="ECO:0000313" key="2">
    <source>
        <dbReference type="EMBL" id="POR37230.1"/>
    </source>
</evidence>
<organism evidence="2 3">
    <name type="scientific">Tolypocladium paradoxum</name>
    <dbReference type="NCBI Taxonomy" id="94208"/>
    <lineage>
        <taxon>Eukaryota</taxon>
        <taxon>Fungi</taxon>
        <taxon>Dikarya</taxon>
        <taxon>Ascomycota</taxon>
        <taxon>Pezizomycotina</taxon>
        <taxon>Sordariomycetes</taxon>
        <taxon>Hypocreomycetidae</taxon>
        <taxon>Hypocreales</taxon>
        <taxon>Ophiocordycipitaceae</taxon>
        <taxon>Tolypocladium</taxon>
    </lineage>
</organism>
<dbReference type="CDD" id="cd09917">
    <property type="entry name" value="F-box_SF"/>
    <property type="match status" value="1"/>
</dbReference>
<keyword evidence="3" id="KW-1185">Reference proteome</keyword>
<dbReference type="Pfam" id="PF00646">
    <property type="entry name" value="F-box"/>
    <property type="match status" value="1"/>
</dbReference>
<comment type="caution">
    <text evidence="2">The sequence shown here is derived from an EMBL/GenBank/DDBJ whole genome shotgun (WGS) entry which is preliminary data.</text>
</comment>